<sequence>MLNGVRQRLSAEHQLWLHLALNPFISRDGHSIADAWPESEITRGRHVIVVFTRMIVRNLTSINDLVFRAKHAQILAVSGALVPLHDMYSADLEVLSPASSEGTAIGDRIGEGRYVVSIEKRTPFWLRAFPVLLELGNNLEEDKERMMKESGP</sequence>
<comment type="caution">
    <text evidence="1">The sequence shown here is derived from an EMBL/GenBank/DDBJ whole genome shotgun (WGS) entry which is preliminary data.</text>
</comment>
<evidence type="ECO:0000313" key="1">
    <source>
        <dbReference type="EMBL" id="KAL0958619.1"/>
    </source>
</evidence>
<evidence type="ECO:0000313" key="2">
    <source>
        <dbReference type="Proteomes" id="UP001556367"/>
    </source>
</evidence>
<gene>
    <name evidence="1" type="ORF">HGRIS_013957</name>
</gene>
<name>A0ABR3JS38_9AGAR</name>
<keyword evidence="2" id="KW-1185">Reference proteome</keyword>
<accession>A0ABR3JS38</accession>
<reference evidence="2" key="1">
    <citation type="submission" date="2024-06" db="EMBL/GenBank/DDBJ databases">
        <title>Multi-omics analyses provide insights into the biosynthesis of the anticancer antibiotic pleurotin in Hohenbuehelia grisea.</title>
        <authorList>
            <person name="Weaver J.A."/>
            <person name="Alberti F."/>
        </authorList>
    </citation>
    <scope>NUCLEOTIDE SEQUENCE [LARGE SCALE GENOMIC DNA]</scope>
    <source>
        <strain evidence="2">T-177</strain>
    </source>
</reference>
<protein>
    <submittedName>
        <fullName evidence="1">Uncharacterized protein</fullName>
    </submittedName>
</protein>
<dbReference type="Proteomes" id="UP001556367">
    <property type="component" value="Unassembled WGS sequence"/>
</dbReference>
<organism evidence="1 2">
    <name type="scientific">Hohenbuehelia grisea</name>
    <dbReference type="NCBI Taxonomy" id="104357"/>
    <lineage>
        <taxon>Eukaryota</taxon>
        <taxon>Fungi</taxon>
        <taxon>Dikarya</taxon>
        <taxon>Basidiomycota</taxon>
        <taxon>Agaricomycotina</taxon>
        <taxon>Agaricomycetes</taxon>
        <taxon>Agaricomycetidae</taxon>
        <taxon>Agaricales</taxon>
        <taxon>Pleurotineae</taxon>
        <taxon>Pleurotaceae</taxon>
        <taxon>Hohenbuehelia</taxon>
    </lineage>
</organism>
<proteinExistence type="predicted"/>
<dbReference type="EMBL" id="JASNQZ010000003">
    <property type="protein sequence ID" value="KAL0958619.1"/>
    <property type="molecule type" value="Genomic_DNA"/>
</dbReference>